<dbReference type="GO" id="GO:0015630">
    <property type="term" value="C:microtubule cytoskeleton"/>
    <property type="evidence" value="ECO:0007669"/>
    <property type="project" value="UniProtKB-ARBA"/>
</dbReference>
<accession>A0A553NIS2</accession>
<proteinExistence type="inferred from homology"/>
<evidence type="ECO:0000313" key="10">
    <source>
        <dbReference type="Proteomes" id="UP000316079"/>
    </source>
</evidence>
<organism evidence="9 10">
    <name type="scientific">Danionella cerebrum</name>
    <dbReference type="NCBI Taxonomy" id="2873325"/>
    <lineage>
        <taxon>Eukaryota</taxon>
        <taxon>Metazoa</taxon>
        <taxon>Chordata</taxon>
        <taxon>Craniata</taxon>
        <taxon>Vertebrata</taxon>
        <taxon>Euteleostomi</taxon>
        <taxon>Actinopterygii</taxon>
        <taxon>Neopterygii</taxon>
        <taxon>Teleostei</taxon>
        <taxon>Ostariophysi</taxon>
        <taxon>Cypriniformes</taxon>
        <taxon>Danionidae</taxon>
        <taxon>Danioninae</taxon>
        <taxon>Danionella</taxon>
    </lineage>
</organism>
<keyword evidence="4" id="KW-0966">Cell projection</keyword>
<dbReference type="STRING" id="623744.A0A553NIS2"/>
<reference evidence="9 10" key="1">
    <citation type="journal article" date="2019" name="Sci. Data">
        <title>Hybrid genome assembly and annotation of Danionella translucida.</title>
        <authorList>
            <person name="Kadobianskyi M."/>
            <person name="Schulze L."/>
            <person name="Schuelke M."/>
            <person name="Judkewitz B."/>
        </authorList>
    </citation>
    <scope>NUCLEOTIDE SEQUENCE [LARGE SCALE GENOMIC DNA]</scope>
    <source>
        <strain evidence="9 10">Bolton</strain>
    </source>
</reference>
<sequence length="400" mass="45294">MPRSLSSVAFLTAHTLSSQSAGSIPVIPLHLNRPVHALFAALGNHDKALLSENLEVVNVFSLGEQSDDLLWSYLCEKKLYYIDIVVRRGLFQSGEEVLSVKMVLFFLRLVPPSYMPQNQEKHMRMRKKRNRWKEMGMEAEDHQFQIQNPTVIHQLPVHYTAKLLTSPEVTRSQRLVLQTGRFPPLDDNTAAHSSRQRDGRNLESMIPGYTGFVPLRQNYFCKTYAETCRDALSQFNLEQEKRLHLASAQLPSSVNKSWPDFTVSCPFHHSSLTALLSWVTHINYVCKISSIKAGFTGYVPKARFYFGSGYPDITNKALIQFGKQMQGGQKSGNLQEHVEDSSSSPLLPTIYQSKTGLLPCYTGHIPGYRFQYGHTFGHLTCDALSHTGSQRTKLEESRLN</sequence>
<keyword evidence="3" id="KW-0206">Cytoskeleton</keyword>
<dbReference type="Proteomes" id="UP000316079">
    <property type="component" value="Unassembled WGS sequence"/>
</dbReference>
<evidence type="ECO:0000256" key="4">
    <source>
        <dbReference type="ARBA" id="ARBA00023273"/>
    </source>
</evidence>
<feature type="domain" description="Ciliary microtubule inner protein 2A-C-like" evidence="8">
    <location>
        <begin position="356"/>
        <end position="386"/>
    </location>
</feature>
<name>A0A553NIS2_9TELE</name>
<dbReference type="PANTHER" id="PTHR22146:SF8">
    <property type="entry name" value="PROTEIN FAM166B"/>
    <property type="match status" value="1"/>
</dbReference>
<evidence type="ECO:0000256" key="7">
    <source>
        <dbReference type="ARBA" id="ARBA00041163"/>
    </source>
</evidence>
<keyword evidence="10" id="KW-1185">Reference proteome</keyword>
<reference evidence="9" key="2">
    <citation type="submission" date="2019-04" db="EMBL/GenBank/DDBJ databases">
        <authorList>
            <person name="Kadobianskyi M."/>
            <person name="Schulze L."/>
            <person name="Schuelke M."/>
            <person name="Judkewitz B."/>
        </authorList>
    </citation>
    <scope>NUCLEOTIDE SEQUENCE</scope>
    <source>
        <strain evidence="9">Bolton</strain>
        <tissue evidence="9">Whole-body</tissue>
    </source>
</reference>
<evidence type="ECO:0000313" key="9">
    <source>
        <dbReference type="EMBL" id="TRY65309.1"/>
    </source>
</evidence>
<evidence type="ECO:0000256" key="6">
    <source>
        <dbReference type="ARBA" id="ARBA00035661"/>
    </source>
</evidence>
<comment type="caution">
    <text evidence="9">The sequence shown here is derived from an EMBL/GenBank/DDBJ whole genome shotgun (WGS) entry which is preliminary data.</text>
</comment>
<dbReference type="GO" id="GO:0005930">
    <property type="term" value="C:axoneme"/>
    <property type="evidence" value="ECO:0007669"/>
    <property type="project" value="UniProtKB-SubCell"/>
</dbReference>
<evidence type="ECO:0000256" key="2">
    <source>
        <dbReference type="ARBA" id="ARBA00022490"/>
    </source>
</evidence>
<evidence type="ECO:0000256" key="5">
    <source>
        <dbReference type="ARBA" id="ARBA00035003"/>
    </source>
</evidence>
<keyword evidence="2" id="KW-0963">Cytoplasm</keyword>
<comment type="function">
    <text evidence="5">Microtubule inner protein (MIP) part of the dynein-decorated doublet microtubules (DMTs) in cilia axoneme, which is required for motile cilia beating.</text>
</comment>
<evidence type="ECO:0000259" key="8">
    <source>
        <dbReference type="Pfam" id="PF10629"/>
    </source>
</evidence>
<dbReference type="InterPro" id="IPR018902">
    <property type="entry name" value="CMI2A-C-like_dom"/>
</dbReference>
<dbReference type="Pfam" id="PF10629">
    <property type="entry name" value="CMI2B-like"/>
    <property type="match status" value="1"/>
</dbReference>
<comment type="similarity">
    <text evidence="6">Belongs to the CIMIP2 family.</text>
</comment>
<evidence type="ECO:0000256" key="1">
    <source>
        <dbReference type="ARBA" id="ARBA00004430"/>
    </source>
</evidence>
<dbReference type="PANTHER" id="PTHR22146">
    <property type="entry name" value="CAT EYE SYNDROME CRITICAL REGION PROTEIN 6"/>
    <property type="match status" value="1"/>
</dbReference>
<protein>
    <recommendedName>
        <fullName evidence="7">Ciliary microtubule inner protein 2B</fullName>
    </recommendedName>
</protein>
<comment type="subcellular location">
    <subcellularLocation>
        <location evidence="1">Cytoplasm</location>
        <location evidence="1">Cytoskeleton</location>
        <location evidence="1">Cilium axoneme</location>
    </subcellularLocation>
</comment>
<dbReference type="EMBL" id="SRMA01026936">
    <property type="protein sequence ID" value="TRY65310.1"/>
    <property type="molecule type" value="Genomic_DNA"/>
</dbReference>
<evidence type="ECO:0000256" key="3">
    <source>
        <dbReference type="ARBA" id="ARBA00023212"/>
    </source>
</evidence>
<gene>
    <name evidence="9" type="ORF">DNTS_015455</name>
</gene>
<dbReference type="EMBL" id="SRMA01026936">
    <property type="protein sequence ID" value="TRY65309.1"/>
    <property type="molecule type" value="Genomic_DNA"/>
</dbReference>
<dbReference type="AlphaFoldDB" id="A0A553NIS2"/>